<gene>
    <name evidence="6" type="ORF">BDD14_0963</name>
</gene>
<dbReference type="InterPro" id="IPR022781">
    <property type="entry name" value="Flagellar_biosynth_FliO"/>
</dbReference>
<evidence type="ECO:0000256" key="4">
    <source>
        <dbReference type="ARBA" id="ARBA00022989"/>
    </source>
</evidence>
<accession>A0A4Q7YPI0</accession>
<dbReference type="Pfam" id="PF04347">
    <property type="entry name" value="FliO"/>
    <property type="match status" value="1"/>
</dbReference>
<keyword evidence="6" id="KW-0966">Cell projection</keyword>
<dbReference type="GO" id="GO:0016020">
    <property type="term" value="C:membrane"/>
    <property type="evidence" value="ECO:0007669"/>
    <property type="project" value="InterPro"/>
</dbReference>
<reference evidence="6 7" key="1">
    <citation type="submission" date="2019-02" db="EMBL/GenBank/DDBJ databases">
        <title>Genomic Encyclopedia of Archaeal and Bacterial Type Strains, Phase II (KMG-II): from individual species to whole genera.</title>
        <authorList>
            <person name="Goeker M."/>
        </authorList>
    </citation>
    <scope>NUCLEOTIDE SEQUENCE [LARGE SCALE GENOMIC DNA]</scope>
    <source>
        <strain evidence="6 7">DSM 18101</strain>
    </source>
</reference>
<protein>
    <submittedName>
        <fullName evidence="6">Flagellar biosynthesis protein FliO</fullName>
    </submittedName>
</protein>
<evidence type="ECO:0000313" key="6">
    <source>
        <dbReference type="EMBL" id="RZU39577.1"/>
    </source>
</evidence>
<evidence type="ECO:0000256" key="5">
    <source>
        <dbReference type="ARBA" id="ARBA00023136"/>
    </source>
</evidence>
<proteinExistence type="predicted"/>
<name>A0A4Q7YPI0_9BACT</name>
<dbReference type="AlphaFoldDB" id="A0A4Q7YPI0"/>
<comment type="subcellular location">
    <subcellularLocation>
        <location evidence="1">Cell membrane</location>
    </subcellularLocation>
</comment>
<keyword evidence="5" id="KW-0472">Membrane</keyword>
<keyword evidence="6" id="KW-0282">Flagellum</keyword>
<dbReference type="Proteomes" id="UP000292958">
    <property type="component" value="Unassembled WGS sequence"/>
</dbReference>
<keyword evidence="2" id="KW-1003">Cell membrane</keyword>
<keyword evidence="3" id="KW-0812">Transmembrane</keyword>
<dbReference type="EMBL" id="SHKW01000001">
    <property type="protein sequence ID" value="RZU39577.1"/>
    <property type="molecule type" value="Genomic_DNA"/>
</dbReference>
<dbReference type="RefSeq" id="WP_165419925.1">
    <property type="nucleotide sequence ID" value="NZ_SHKW01000001.1"/>
</dbReference>
<keyword evidence="6" id="KW-0969">Cilium</keyword>
<evidence type="ECO:0000256" key="1">
    <source>
        <dbReference type="ARBA" id="ARBA00004236"/>
    </source>
</evidence>
<dbReference type="GO" id="GO:0044781">
    <property type="term" value="P:bacterial-type flagellum organization"/>
    <property type="evidence" value="ECO:0007669"/>
    <property type="project" value="InterPro"/>
</dbReference>
<evidence type="ECO:0000256" key="3">
    <source>
        <dbReference type="ARBA" id="ARBA00022692"/>
    </source>
</evidence>
<sequence>MSWKSEPVESAIQHGLAGVLLRMWANRRSAKAVRPREIELLETFSLGGRRELMLVRCAGERFLVGGSFDRIETMVKLEAGSAEATQRDGLCG</sequence>
<comment type="caution">
    <text evidence="6">The sequence shown here is derived from an EMBL/GenBank/DDBJ whole genome shotgun (WGS) entry which is preliminary data.</text>
</comment>
<keyword evidence="7" id="KW-1185">Reference proteome</keyword>
<organism evidence="6 7">
    <name type="scientific">Edaphobacter modestus</name>
    <dbReference type="NCBI Taxonomy" id="388466"/>
    <lineage>
        <taxon>Bacteria</taxon>
        <taxon>Pseudomonadati</taxon>
        <taxon>Acidobacteriota</taxon>
        <taxon>Terriglobia</taxon>
        <taxon>Terriglobales</taxon>
        <taxon>Acidobacteriaceae</taxon>
        <taxon>Edaphobacter</taxon>
    </lineage>
</organism>
<evidence type="ECO:0000313" key="7">
    <source>
        <dbReference type="Proteomes" id="UP000292958"/>
    </source>
</evidence>
<keyword evidence="4" id="KW-1133">Transmembrane helix</keyword>
<evidence type="ECO:0000256" key="2">
    <source>
        <dbReference type="ARBA" id="ARBA00022475"/>
    </source>
</evidence>